<feature type="transmembrane region" description="Helical" evidence="7">
    <location>
        <begin position="122"/>
        <end position="146"/>
    </location>
</feature>
<feature type="transmembrane region" description="Helical" evidence="7">
    <location>
        <begin position="234"/>
        <end position="256"/>
    </location>
</feature>
<dbReference type="SUPFAM" id="SSF51735">
    <property type="entry name" value="NAD(P)-binding Rossmann-fold domains"/>
    <property type="match status" value="1"/>
</dbReference>
<evidence type="ECO:0000256" key="7">
    <source>
        <dbReference type="SAM" id="Phobius"/>
    </source>
</evidence>
<evidence type="ECO:0000259" key="8">
    <source>
        <dbReference type="Pfam" id="PF13460"/>
    </source>
</evidence>
<dbReference type="Pfam" id="PF13520">
    <property type="entry name" value="AA_permease_2"/>
    <property type="match status" value="1"/>
</dbReference>
<feature type="transmembrane region" description="Helical" evidence="7">
    <location>
        <begin position="378"/>
        <end position="398"/>
    </location>
</feature>
<comment type="subcellular location">
    <subcellularLocation>
        <location evidence="1">Membrane</location>
        <topology evidence="1">Multi-pass membrane protein</topology>
    </subcellularLocation>
</comment>
<dbReference type="Gene3D" id="1.20.1740.10">
    <property type="entry name" value="Amino acid/polyamine transporter I"/>
    <property type="match status" value="1"/>
</dbReference>
<accession>A0A139HTU6</accession>
<keyword evidence="5 7" id="KW-0472">Membrane</keyword>
<dbReference type="GO" id="GO:0016020">
    <property type="term" value="C:membrane"/>
    <property type="evidence" value="ECO:0007669"/>
    <property type="project" value="UniProtKB-SubCell"/>
</dbReference>
<dbReference type="Pfam" id="PF13460">
    <property type="entry name" value="NAD_binding_10"/>
    <property type="match status" value="1"/>
</dbReference>
<organism evidence="9 10">
    <name type="scientific">Pseudocercospora eumusae</name>
    <dbReference type="NCBI Taxonomy" id="321146"/>
    <lineage>
        <taxon>Eukaryota</taxon>
        <taxon>Fungi</taxon>
        <taxon>Dikarya</taxon>
        <taxon>Ascomycota</taxon>
        <taxon>Pezizomycotina</taxon>
        <taxon>Dothideomycetes</taxon>
        <taxon>Dothideomycetidae</taxon>
        <taxon>Mycosphaerellales</taxon>
        <taxon>Mycosphaerellaceae</taxon>
        <taxon>Pseudocercospora</taxon>
    </lineage>
</organism>
<dbReference type="PANTHER" id="PTHR45649:SF28">
    <property type="entry name" value="TRANSPORTER, PUTATIVE (EUROFUNG)-RELATED"/>
    <property type="match status" value="1"/>
</dbReference>
<keyword evidence="10" id="KW-1185">Reference proteome</keyword>
<comment type="caution">
    <text evidence="9">The sequence shown here is derived from an EMBL/GenBank/DDBJ whole genome shotgun (WGS) entry which is preliminary data.</text>
</comment>
<dbReference type="GO" id="GO:0022857">
    <property type="term" value="F:transmembrane transporter activity"/>
    <property type="evidence" value="ECO:0007669"/>
    <property type="project" value="InterPro"/>
</dbReference>
<dbReference type="Gene3D" id="3.40.50.720">
    <property type="entry name" value="NAD(P)-binding Rossmann-like Domain"/>
    <property type="match status" value="1"/>
</dbReference>
<evidence type="ECO:0000256" key="2">
    <source>
        <dbReference type="ARBA" id="ARBA00022448"/>
    </source>
</evidence>
<dbReference type="Proteomes" id="UP000070133">
    <property type="component" value="Unassembled WGS sequence"/>
</dbReference>
<reference evidence="9 10" key="1">
    <citation type="submission" date="2015-07" db="EMBL/GenBank/DDBJ databases">
        <title>Comparative genomics of the Sigatoka disease complex on banana suggests a link between parallel evolutionary changes in Pseudocercospora fijiensis and Pseudocercospora eumusae and increased virulence on the banana host.</title>
        <authorList>
            <person name="Chang T.-C."/>
            <person name="Salvucci A."/>
            <person name="Crous P.W."/>
            <person name="Stergiopoulos I."/>
        </authorList>
    </citation>
    <scope>NUCLEOTIDE SEQUENCE [LARGE SCALE GENOMIC DNA]</scope>
    <source>
        <strain evidence="9 10">CBS 114824</strain>
    </source>
</reference>
<dbReference type="InterPro" id="IPR016040">
    <property type="entry name" value="NAD(P)-bd_dom"/>
</dbReference>
<feature type="transmembrane region" description="Helical" evidence="7">
    <location>
        <begin position="404"/>
        <end position="429"/>
    </location>
</feature>
<feature type="compositionally biased region" description="Basic and acidic residues" evidence="6">
    <location>
        <begin position="1"/>
        <end position="10"/>
    </location>
</feature>
<evidence type="ECO:0000256" key="5">
    <source>
        <dbReference type="ARBA" id="ARBA00023136"/>
    </source>
</evidence>
<dbReference type="AlphaFoldDB" id="A0A139HTU6"/>
<sequence length="769" mass="82992">MSLDEEKKVAVEGGDGSGSITPEQGESTLAVLGYTQELKRNRSMFTLLFQSLAIAAIPYGEGGPLISAIFGGGQLSIFVGWIVVLILDECIAVSLGELASRYPTSGGPQYWAFQVAPEFKTVFAYITGWVWLIGNWTITLSVNFGFASLISGTIAMYHPDFVLNDWQLLLVFYAVTLLTFVICCFFNDYLPMVDTVCAGFTVLSILIILIGLSVKAEAGRNSAAVALGNYDTSFSGWGGFTFFIGLLPAAYTFSALGMISSMAEECRDPTVKVPRAISLCVPVGGLWGLFFILPINFTMPPLEDVIGAPAGQALPYIFFRVMGSPGGGLALIFFVLCITVLCSISITVAASRTTWAFARDDAIPGAKLWAKVDKRLDVPVNALILLTVIQMLLGLINIGSSSAFTAFISVGVQALALAYAIPIGLSLFTGRKAVSQARWKLPYGLGPVCNGIALAWIAFELVLFSMPTALPVTEVSMNYASVVLVGFGTIAAVCTSPKQLASPISDNMSGFRRITVYATTSAATSWTLSWPIQHTKSPSGLAGAQSPSINLRVSDNLPHDELVNALRGKDVVISAVGFDNGALETQFGVIDAAIEAGVKRFLLPSESRTRLRSTYLDKKVAENADFSWTAVATSIWLEWALSLNFFDIDPGAHTVSYWDHGTHNPAHTTLSTLLKREIVAELEMQRGVKYTELSPIDGTIAVQNARQSWEASLHKDQVARSQTVKAQILMKEYGTDFVVAGEQPLLEMFVEMLKVTLQDVVKTVVEKVK</sequence>
<dbReference type="PANTHER" id="PTHR45649">
    <property type="entry name" value="AMINO-ACID PERMEASE BAT1"/>
    <property type="match status" value="1"/>
</dbReference>
<feature type="transmembrane region" description="Helical" evidence="7">
    <location>
        <begin position="193"/>
        <end position="214"/>
    </location>
</feature>
<dbReference type="InterPro" id="IPR002293">
    <property type="entry name" value="AA/rel_permease1"/>
</dbReference>
<gene>
    <name evidence="9" type="ORF">AC578_999</name>
</gene>
<evidence type="ECO:0000256" key="4">
    <source>
        <dbReference type="ARBA" id="ARBA00022989"/>
    </source>
</evidence>
<feature type="transmembrane region" description="Helical" evidence="7">
    <location>
        <begin position="276"/>
        <end position="295"/>
    </location>
</feature>
<evidence type="ECO:0000313" key="9">
    <source>
        <dbReference type="EMBL" id="KXT05856.1"/>
    </source>
</evidence>
<keyword evidence="2" id="KW-0813">Transport</keyword>
<feature type="region of interest" description="Disordered" evidence="6">
    <location>
        <begin position="1"/>
        <end position="24"/>
    </location>
</feature>
<evidence type="ECO:0000256" key="1">
    <source>
        <dbReference type="ARBA" id="ARBA00004141"/>
    </source>
</evidence>
<keyword evidence="4 7" id="KW-1133">Transmembrane helix</keyword>
<keyword evidence="3 7" id="KW-0812">Transmembrane</keyword>
<dbReference type="OrthoDB" id="3900342at2759"/>
<proteinExistence type="predicted"/>
<feature type="domain" description="NAD(P)-binding" evidence="8">
    <location>
        <begin position="545"/>
        <end position="606"/>
    </location>
</feature>
<dbReference type="STRING" id="321146.A0A139HTU6"/>
<evidence type="ECO:0000256" key="3">
    <source>
        <dbReference type="ARBA" id="ARBA00022692"/>
    </source>
</evidence>
<feature type="transmembrane region" description="Helical" evidence="7">
    <location>
        <begin position="66"/>
        <end position="87"/>
    </location>
</feature>
<dbReference type="EMBL" id="LFZN01000010">
    <property type="protein sequence ID" value="KXT05856.1"/>
    <property type="molecule type" value="Genomic_DNA"/>
</dbReference>
<evidence type="ECO:0000313" key="10">
    <source>
        <dbReference type="Proteomes" id="UP000070133"/>
    </source>
</evidence>
<protein>
    <recommendedName>
        <fullName evidence="8">NAD(P)-binding domain-containing protein</fullName>
    </recommendedName>
</protein>
<feature type="transmembrane region" description="Helical" evidence="7">
    <location>
        <begin position="441"/>
        <end position="464"/>
    </location>
</feature>
<evidence type="ECO:0000256" key="6">
    <source>
        <dbReference type="SAM" id="MobiDB-lite"/>
    </source>
</evidence>
<feature type="transmembrane region" description="Helical" evidence="7">
    <location>
        <begin position="44"/>
        <end position="60"/>
    </location>
</feature>
<feature type="transmembrane region" description="Helical" evidence="7">
    <location>
        <begin position="328"/>
        <end position="350"/>
    </location>
</feature>
<feature type="transmembrane region" description="Helical" evidence="7">
    <location>
        <begin position="166"/>
        <end position="186"/>
    </location>
</feature>
<name>A0A139HTU6_9PEZI</name>
<dbReference type="InterPro" id="IPR036291">
    <property type="entry name" value="NAD(P)-bd_dom_sf"/>
</dbReference>